<evidence type="ECO:0000313" key="1">
    <source>
        <dbReference type="EMBL" id="CAE8631720.1"/>
    </source>
</evidence>
<dbReference type="Proteomes" id="UP000626109">
    <property type="component" value="Unassembled WGS sequence"/>
</dbReference>
<dbReference type="AlphaFoldDB" id="A0A813H1R3"/>
<comment type="caution">
    <text evidence="1">The sequence shown here is derived from an EMBL/GenBank/DDBJ whole genome shotgun (WGS) entry which is preliminary data.</text>
</comment>
<feature type="non-terminal residue" evidence="1">
    <location>
        <position position="323"/>
    </location>
</feature>
<accession>A0A813H1R3</accession>
<dbReference type="Gene3D" id="1.25.40.10">
    <property type="entry name" value="Tetratricopeptide repeat domain"/>
    <property type="match status" value="1"/>
</dbReference>
<proteinExistence type="predicted"/>
<gene>
    <name evidence="1" type="ORF">PGLA2088_LOCUS1160</name>
</gene>
<evidence type="ECO:0000313" key="2">
    <source>
        <dbReference type="Proteomes" id="UP000626109"/>
    </source>
</evidence>
<protein>
    <submittedName>
        <fullName evidence="1">Uncharacterized protein</fullName>
    </submittedName>
</protein>
<name>A0A813H1R3_POLGL</name>
<dbReference type="SUPFAM" id="SSF48452">
    <property type="entry name" value="TPR-like"/>
    <property type="match status" value="1"/>
</dbReference>
<reference evidence="1" key="1">
    <citation type="submission" date="2021-02" db="EMBL/GenBank/DDBJ databases">
        <authorList>
            <person name="Dougan E. K."/>
            <person name="Rhodes N."/>
            <person name="Thang M."/>
            <person name="Chan C."/>
        </authorList>
    </citation>
    <scope>NUCLEOTIDE SEQUENCE</scope>
</reference>
<dbReference type="InterPro" id="IPR011990">
    <property type="entry name" value="TPR-like_helical_dom_sf"/>
</dbReference>
<organism evidence="1 2">
    <name type="scientific">Polarella glacialis</name>
    <name type="common">Dinoflagellate</name>
    <dbReference type="NCBI Taxonomy" id="89957"/>
    <lineage>
        <taxon>Eukaryota</taxon>
        <taxon>Sar</taxon>
        <taxon>Alveolata</taxon>
        <taxon>Dinophyceae</taxon>
        <taxon>Suessiales</taxon>
        <taxon>Suessiaceae</taxon>
        <taxon>Polarella</taxon>
    </lineage>
</organism>
<feature type="non-terminal residue" evidence="1">
    <location>
        <position position="1"/>
    </location>
</feature>
<dbReference type="EMBL" id="CAJNNW010000881">
    <property type="protein sequence ID" value="CAE8631720.1"/>
    <property type="molecule type" value="Genomic_DNA"/>
</dbReference>
<sequence length="323" mass="35522">VWVCCLCVNLHRPDPGPAAAVDEFKKRASSIGRVLFVMSPWQKPRCLGWLQCLLELWEALRSPHRRLCNAGTGVPFAERRLPAASCEVKMLLPPREARRLDDDLTRGGAGIALAWKDLQPGWLEEAQCQSQERRALLGRFGSGSELLEADKFLARHLQSWLAGTLERHLRRMPSSSAELTARLFDAVGWMLWDAELYDRAAKLLQDGLQLSLEAGFPSCAGRTAAQSRLEVNNAMTNLEVFKLAGSVFDTAGDQDTPSIATLLTHMGVARGDAGDHHAALEAFWHAKRIRRATNTLETVAGAVLLWNQGYSLESAGDSDGALN</sequence>